<dbReference type="OrthoDB" id="2142040at2759"/>
<evidence type="ECO:0000313" key="3">
    <source>
        <dbReference type="Proteomes" id="UP000708208"/>
    </source>
</evidence>
<organism evidence="2 3">
    <name type="scientific">Allacma fusca</name>
    <dbReference type="NCBI Taxonomy" id="39272"/>
    <lineage>
        <taxon>Eukaryota</taxon>
        <taxon>Metazoa</taxon>
        <taxon>Ecdysozoa</taxon>
        <taxon>Arthropoda</taxon>
        <taxon>Hexapoda</taxon>
        <taxon>Collembola</taxon>
        <taxon>Symphypleona</taxon>
        <taxon>Sminthuridae</taxon>
        <taxon>Allacma</taxon>
    </lineage>
</organism>
<proteinExistence type="predicted"/>
<feature type="signal peptide" evidence="1">
    <location>
        <begin position="1"/>
        <end position="22"/>
    </location>
</feature>
<keyword evidence="1" id="KW-0732">Signal</keyword>
<dbReference type="PANTHER" id="PTHR31649:SF1">
    <property type="entry name" value="FARNESOIC ACID O-METHYL TRANSFERASE DOMAIN-CONTAINING PROTEIN"/>
    <property type="match status" value="1"/>
</dbReference>
<dbReference type="InterPro" id="IPR006616">
    <property type="entry name" value="DM9_repeat"/>
</dbReference>
<dbReference type="PANTHER" id="PTHR31649">
    <property type="entry name" value="AGAP009604-PA"/>
    <property type="match status" value="1"/>
</dbReference>
<feature type="chain" id="PRO_5035231855" evidence="1">
    <location>
        <begin position="23"/>
        <end position="382"/>
    </location>
</feature>
<reference evidence="2" key="1">
    <citation type="submission" date="2021-06" db="EMBL/GenBank/DDBJ databases">
        <authorList>
            <person name="Hodson N. C."/>
            <person name="Mongue J. A."/>
            <person name="Jaron S. K."/>
        </authorList>
    </citation>
    <scope>NUCLEOTIDE SEQUENCE</scope>
</reference>
<name>A0A8J2NU07_9HEXA</name>
<sequence length="382" mass="42925">MALVTYVSFFALLLQSFLLANSVPCPLEWESASSGSIPDQAVESGPGEYVARVFLDDWYAFKINPRLRKVSVVVDGKEATHENYEVLINPHSCVLKWVRASNKKETLPPEGVVPIAFARKDYVGRGKYDGYLISGMVSDKGLNITHQGKQIILPRYEILDSTYAKLYGSLTSIKFEDADEFYESAHQELIGSSLVEISLTGNHMDTERVSHEKVLQETFIFTEDDHDWKGISSMQVSFHLWFGTSDIKNLVQVNGKDYFEIERTRKLEFSKDILVGTNRNMQVCTFFLKPNPSKAVAFEAIAELTADGDDMTVDLIEEILEANLRGVLKKFPESKTVTTIIKGKMTGRFALDVGSKEFPMDRNNQAGKCAMLNDQPLSKSFI</sequence>
<evidence type="ECO:0000256" key="1">
    <source>
        <dbReference type="SAM" id="SignalP"/>
    </source>
</evidence>
<comment type="caution">
    <text evidence="2">The sequence shown here is derived from an EMBL/GenBank/DDBJ whole genome shotgun (WGS) entry which is preliminary data.</text>
</comment>
<dbReference type="EMBL" id="CAJVCH010022576">
    <property type="protein sequence ID" value="CAG7693060.1"/>
    <property type="molecule type" value="Genomic_DNA"/>
</dbReference>
<evidence type="ECO:0000313" key="2">
    <source>
        <dbReference type="EMBL" id="CAG7693060.1"/>
    </source>
</evidence>
<dbReference type="Proteomes" id="UP000708208">
    <property type="component" value="Unassembled WGS sequence"/>
</dbReference>
<accession>A0A8J2NU07</accession>
<dbReference type="AlphaFoldDB" id="A0A8J2NU07"/>
<gene>
    <name evidence="2" type="ORF">AFUS01_LOCUS3738</name>
</gene>
<protein>
    <submittedName>
        <fullName evidence="2">Uncharacterized protein</fullName>
    </submittedName>
</protein>
<keyword evidence="3" id="KW-1185">Reference proteome</keyword>
<dbReference type="Pfam" id="PF11901">
    <property type="entry name" value="DM9"/>
    <property type="match status" value="1"/>
</dbReference>